<evidence type="ECO:0000256" key="2">
    <source>
        <dbReference type="ARBA" id="ARBA00022448"/>
    </source>
</evidence>
<comment type="subcellular location">
    <subcellularLocation>
        <location evidence="1 11">Membrane</location>
        <topology evidence="1 11">Multi-pass membrane protein</topology>
    </subcellularLocation>
</comment>
<dbReference type="PANTHER" id="PTHR11767">
    <property type="entry name" value="INWARD RECTIFIER POTASSIUM CHANNEL"/>
    <property type="match status" value="1"/>
</dbReference>
<dbReference type="PANTHER" id="PTHR11767:SF102">
    <property type="entry name" value="INWARDLY RECTIFYING POTASSIUM CHANNEL 1, ISOFORM F"/>
    <property type="match status" value="1"/>
</dbReference>
<dbReference type="GO" id="GO:1990573">
    <property type="term" value="P:potassium ion import across plasma membrane"/>
    <property type="evidence" value="ECO:0007669"/>
    <property type="project" value="TreeGrafter"/>
</dbReference>
<organism evidence="16 17">
    <name type="scientific">Acanthamoeba castellanii (strain ATCC 30010 / Neff)</name>
    <dbReference type="NCBI Taxonomy" id="1257118"/>
    <lineage>
        <taxon>Eukaryota</taxon>
        <taxon>Amoebozoa</taxon>
        <taxon>Discosea</taxon>
        <taxon>Longamoebia</taxon>
        <taxon>Centramoebida</taxon>
        <taxon>Acanthamoebidae</taxon>
        <taxon>Acanthamoeba</taxon>
    </lineage>
</organism>
<evidence type="ECO:0000256" key="11">
    <source>
        <dbReference type="RuleBase" id="RU003822"/>
    </source>
</evidence>
<evidence type="ECO:0000256" key="8">
    <source>
        <dbReference type="ARBA" id="ARBA00023065"/>
    </source>
</evidence>
<evidence type="ECO:0000259" key="14">
    <source>
        <dbReference type="Pfam" id="PF01007"/>
    </source>
</evidence>
<dbReference type="AlphaFoldDB" id="M0QSM5"/>
<accession>M0QSM5</accession>
<evidence type="ECO:0000256" key="12">
    <source>
        <dbReference type="SAM" id="MobiDB-lite"/>
    </source>
</evidence>
<evidence type="ECO:0000256" key="7">
    <source>
        <dbReference type="ARBA" id="ARBA00022989"/>
    </source>
</evidence>
<dbReference type="GO" id="GO:0005886">
    <property type="term" value="C:plasma membrane"/>
    <property type="evidence" value="ECO:0007669"/>
    <property type="project" value="TreeGrafter"/>
</dbReference>
<dbReference type="VEuPathDB" id="AmoebaDB:ACA1_202400"/>
<feature type="transmembrane region" description="Helical" evidence="13">
    <location>
        <begin position="127"/>
        <end position="146"/>
    </location>
</feature>
<dbReference type="GO" id="GO:0034765">
    <property type="term" value="P:regulation of monoatomic ion transmembrane transport"/>
    <property type="evidence" value="ECO:0007669"/>
    <property type="project" value="TreeGrafter"/>
</dbReference>
<dbReference type="Pfam" id="PF01007">
    <property type="entry name" value="IRK"/>
    <property type="match status" value="1"/>
</dbReference>
<dbReference type="SMR" id="M0QSM5"/>
<keyword evidence="7 13" id="KW-1133">Transmembrane helix</keyword>
<gene>
    <name evidence="16" type="ORF">ACA1_202400</name>
</gene>
<dbReference type="SUPFAM" id="SSF81296">
    <property type="entry name" value="E set domains"/>
    <property type="match status" value="1"/>
</dbReference>
<sequence>MGSSLPPIFESPTSSAPFLQKTGRFSRCWSRWSGRRSGWTPLHDSTQCRLITRENPYKFNLQRRGAPIAPLFADLYHALLDTKWWKLLIGLCLFFFVEHLFFAFLYYQDRGGLGGLKPSAENTLIDFWTCFFFSVQTMQTIGYGGLSPESVYCNVLVCIQAFWGMLSTAIITGFVFAKIGRPSRQKRNIMFSELAVVNNQERYWYGNPDRLSEGYYVQGGAPCFVLRFSNTRHGLPPDLLGLAWPGLARSQVCEPRFRLLMLRREPVRGDEESERWDTGEEEGCIRVHELNYEIHSMENRARGVDFSSALLPLPWTVVHAMDERSPLHGATPASLAASDTEIIAILDGTDEGCSEQLQARWSYTYREIIWDARLVPVVSQDKRSGKYVVDLSRFHDITPIVAQPPSRSTTKGKHTRSRPASASGNIQEDDDRLI</sequence>
<dbReference type="GO" id="GO:0034702">
    <property type="term" value="C:monoatomic ion channel complex"/>
    <property type="evidence" value="ECO:0007669"/>
    <property type="project" value="UniProtKB-KW"/>
</dbReference>
<dbReference type="InterPro" id="IPR041647">
    <property type="entry name" value="IRK_C"/>
</dbReference>
<dbReference type="GeneID" id="14916961"/>
<evidence type="ECO:0000259" key="15">
    <source>
        <dbReference type="Pfam" id="PF17655"/>
    </source>
</evidence>
<dbReference type="Gene3D" id="2.60.40.1400">
    <property type="entry name" value="G protein-activated inward rectifier potassium channel 1"/>
    <property type="match status" value="1"/>
</dbReference>
<comment type="similarity">
    <text evidence="11">Belongs to the inward rectifier-type potassium channel (TC 1.A.2.1) family.</text>
</comment>
<protein>
    <submittedName>
        <fullName evidence="16">K+ channel protein</fullName>
    </submittedName>
</protein>
<feature type="transmembrane region" description="Helical" evidence="13">
    <location>
        <begin position="84"/>
        <end position="107"/>
    </location>
</feature>
<keyword evidence="8 11" id="KW-0406">Ion transport</keyword>
<evidence type="ECO:0000256" key="3">
    <source>
        <dbReference type="ARBA" id="ARBA00022538"/>
    </source>
</evidence>
<evidence type="ECO:0000313" key="17">
    <source>
        <dbReference type="Proteomes" id="UP000011083"/>
    </source>
</evidence>
<evidence type="ECO:0000256" key="9">
    <source>
        <dbReference type="ARBA" id="ARBA00023136"/>
    </source>
</evidence>
<dbReference type="KEGG" id="acan:ACA1_202400"/>
<dbReference type="InterPro" id="IPR014756">
    <property type="entry name" value="Ig_E-set"/>
</dbReference>
<keyword evidence="17" id="KW-1185">Reference proteome</keyword>
<dbReference type="STRING" id="1257118.M0QSM5"/>
<feature type="domain" description="Potassium channel inwardly rectifying transmembrane" evidence="14">
    <location>
        <begin position="72"/>
        <end position="182"/>
    </location>
</feature>
<keyword evidence="4 11" id="KW-0812">Transmembrane</keyword>
<evidence type="ECO:0000256" key="1">
    <source>
        <dbReference type="ARBA" id="ARBA00004141"/>
    </source>
</evidence>
<name>M0QSM5_ACACF</name>
<proteinExistence type="inferred from homology"/>
<dbReference type="Proteomes" id="UP000011083">
    <property type="component" value="Unassembled WGS sequence"/>
</dbReference>
<dbReference type="InterPro" id="IPR040445">
    <property type="entry name" value="Kir_TM"/>
</dbReference>
<dbReference type="Gene3D" id="1.10.287.70">
    <property type="match status" value="1"/>
</dbReference>
<reference evidence="16 17" key="1">
    <citation type="journal article" date="2013" name="Genome Biol.">
        <title>Genome of Acanthamoeba castellanii highlights extensive lateral gene transfer and early evolution of tyrosine kinase signaling.</title>
        <authorList>
            <person name="Clarke M."/>
            <person name="Lohan A.J."/>
            <person name="Liu B."/>
            <person name="Lagkouvardos I."/>
            <person name="Roy S."/>
            <person name="Zafar N."/>
            <person name="Bertelli C."/>
            <person name="Schilde C."/>
            <person name="Kianianmomeni A."/>
            <person name="Burglin T.R."/>
            <person name="Frech C."/>
            <person name="Turcotte B."/>
            <person name="Kopec K.O."/>
            <person name="Synnott J.M."/>
            <person name="Choo C."/>
            <person name="Paponov I."/>
            <person name="Finkler A."/>
            <person name="Soon Heng Tan C."/>
            <person name="Hutchins A.P."/>
            <person name="Weinmeier T."/>
            <person name="Rattei T."/>
            <person name="Chu J.S."/>
            <person name="Gimenez G."/>
            <person name="Irimia M."/>
            <person name="Rigden D.J."/>
            <person name="Fitzpatrick D.A."/>
            <person name="Lorenzo-Morales J."/>
            <person name="Bateman A."/>
            <person name="Chiu C.H."/>
            <person name="Tang P."/>
            <person name="Hegemann P."/>
            <person name="Fromm H."/>
            <person name="Raoult D."/>
            <person name="Greub G."/>
            <person name="Miranda-Saavedra D."/>
            <person name="Chen N."/>
            <person name="Nash P."/>
            <person name="Ginger M.L."/>
            <person name="Horn M."/>
            <person name="Schaap P."/>
            <person name="Caler L."/>
            <person name="Loftus B."/>
        </authorList>
    </citation>
    <scope>NUCLEOTIDE SEQUENCE [LARGE SCALE GENOMIC DNA]</scope>
    <source>
        <strain evidence="16 17">Neff</strain>
    </source>
</reference>
<dbReference type="RefSeq" id="XP_004338281.1">
    <property type="nucleotide sequence ID" value="XM_004338233.1"/>
</dbReference>
<evidence type="ECO:0000256" key="5">
    <source>
        <dbReference type="ARBA" id="ARBA00022882"/>
    </source>
</evidence>
<feature type="transmembrane region" description="Helical" evidence="13">
    <location>
        <begin position="152"/>
        <end position="177"/>
    </location>
</feature>
<dbReference type="OMA" id="ISMRDDK"/>
<keyword evidence="5 11" id="KW-0851">Voltage-gated channel</keyword>
<dbReference type="OrthoDB" id="273257at2759"/>
<dbReference type="Pfam" id="PF17655">
    <property type="entry name" value="IRK_C"/>
    <property type="match status" value="1"/>
</dbReference>
<evidence type="ECO:0000256" key="6">
    <source>
        <dbReference type="ARBA" id="ARBA00022958"/>
    </source>
</evidence>
<dbReference type="GO" id="GO:0005242">
    <property type="term" value="F:inward rectifier potassium channel activity"/>
    <property type="evidence" value="ECO:0007669"/>
    <property type="project" value="InterPro"/>
</dbReference>
<dbReference type="SUPFAM" id="SSF81324">
    <property type="entry name" value="Voltage-gated potassium channels"/>
    <property type="match status" value="1"/>
</dbReference>
<evidence type="ECO:0000313" key="16">
    <source>
        <dbReference type="EMBL" id="ELR16268.1"/>
    </source>
</evidence>
<dbReference type="InterPro" id="IPR013518">
    <property type="entry name" value="K_chnl_inward-rec_Kir_cyto"/>
</dbReference>
<keyword evidence="3 11" id="KW-0633">Potassium transport</keyword>
<keyword evidence="9 13" id="KW-0472">Membrane</keyword>
<feature type="region of interest" description="Disordered" evidence="12">
    <location>
        <begin position="400"/>
        <end position="434"/>
    </location>
</feature>
<dbReference type="InterPro" id="IPR016449">
    <property type="entry name" value="K_chnl_inward-rec_Kir"/>
</dbReference>
<keyword evidence="10 11" id="KW-0407">Ion channel</keyword>
<keyword evidence="6 11" id="KW-0630">Potassium</keyword>
<feature type="domain" description="Inward rectifier potassium channel C-terminal" evidence="15">
    <location>
        <begin position="307"/>
        <end position="402"/>
    </location>
</feature>
<dbReference type="EMBL" id="KB008001">
    <property type="protein sequence ID" value="ELR16268.1"/>
    <property type="molecule type" value="Genomic_DNA"/>
</dbReference>
<evidence type="ECO:0000256" key="10">
    <source>
        <dbReference type="ARBA" id="ARBA00023303"/>
    </source>
</evidence>
<evidence type="ECO:0000256" key="13">
    <source>
        <dbReference type="SAM" id="Phobius"/>
    </source>
</evidence>
<evidence type="ECO:0000256" key="4">
    <source>
        <dbReference type="ARBA" id="ARBA00022692"/>
    </source>
</evidence>
<keyword evidence="2 11" id="KW-0813">Transport</keyword>